<evidence type="ECO:0000313" key="1">
    <source>
        <dbReference type="EMBL" id="KAF4656567.1"/>
    </source>
</evidence>
<dbReference type="EMBL" id="JABANN010000348">
    <property type="protein sequence ID" value="KAF4661555.1"/>
    <property type="molecule type" value="Genomic_DNA"/>
</dbReference>
<evidence type="ECO:0000313" key="2">
    <source>
        <dbReference type="EMBL" id="KAF4661555.1"/>
    </source>
</evidence>
<dbReference type="Proteomes" id="UP000570595">
    <property type="component" value="Unassembled WGS sequence"/>
</dbReference>
<dbReference type="EMBL" id="JABAHT010000400">
    <property type="protein sequence ID" value="KAF4656567.1"/>
    <property type="molecule type" value="Genomic_DNA"/>
</dbReference>
<name>A0A7J6LBC2_PEROL</name>
<organism evidence="1 3">
    <name type="scientific">Perkinsus olseni</name>
    <name type="common">Perkinsus atlanticus</name>
    <dbReference type="NCBI Taxonomy" id="32597"/>
    <lineage>
        <taxon>Eukaryota</taxon>
        <taxon>Sar</taxon>
        <taxon>Alveolata</taxon>
        <taxon>Perkinsozoa</taxon>
        <taxon>Perkinsea</taxon>
        <taxon>Perkinsida</taxon>
        <taxon>Perkinsidae</taxon>
        <taxon>Perkinsus</taxon>
    </lineage>
</organism>
<sequence>MLKRRKIPEVAQTRWASGTIGLTKLIENWETLHELLEDLTLNHWNKWVPDRNISETPNPNVCGIIQALEARLRASEATVAERNSTLIYLNRAILPKVLISPPASRDTLPPPLTRLLSDILNRLKHFVFYPQAVRTRTLK</sequence>
<evidence type="ECO:0000313" key="4">
    <source>
        <dbReference type="Proteomes" id="UP000572268"/>
    </source>
</evidence>
<comment type="caution">
    <text evidence="1">The sequence shown here is derived from an EMBL/GenBank/DDBJ whole genome shotgun (WGS) entry which is preliminary data.</text>
</comment>
<evidence type="ECO:0000313" key="3">
    <source>
        <dbReference type="Proteomes" id="UP000570595"/>
    </source>
</evidence>
<accession>A0A7J6LBC2</accession>
<proteinExistence type="predicted"/>
<protein>
    <submittedName>
        <fullName evidence="1">Uncharacterized protein</fullName>
    </submittedName>
</protein>
<gene>
    <name evidence="2" type="ORF">FOL46_005680</name>
    <name evidence="1" type="ORF">FOZ61_006895</name>
</gene>
<dbReference type="Proteomes" id="UP000572268">
    <property type="component" value="Unassembled WGS sequence"/>
</dbReference>
<reference evidence="3 4" key="1">
    <citation type="submission" date="2020-04" db="EMBL/GenBank/DDBJ databases">
        <title>Perkinsus olseni comparative genomics.</title>
        <authorList>
            <person name="Bogema D.R."/>
        </authorList>
    </citation>
    <scope>NUCLEOTIDE SEQUENCE [LARGE SCALE GENOMIC DNA]</scope>
    <source>
        <strain evidence="1">ATCC PRA-179</strain>
        <strain evidence="2">ATCC PRA-31</strain>
    </source>
</reference>
<dbReference type="AlphaFoldDB" id="A0A7J6LBC2"/>